<evidence type="ECO:0000313" key="2">
    <source>
        <dbReference type="Proteomes" id="UP001234216"/>
    </source>
</evidence>
<dbReference type="Gene3D" id="1.10.30.50">
    <property type="match status" value="1"/>
</dbReference>
<accession>A0AAW8F4C5</accession>
<dbReference type="EMBL" id="JAUSZV010000001">
    <property type="protein sequence ID" value="MDQ0904185.1"/>
    <property type="molecule type" value="Genomic_DNA"/>
</dbReference>
<proteinExistence type="predicted"/>
<dbReference type="InterPro" id="IPR003615">
    <property type="entry name" value="HNH_nuc"/>
</dbReference>
<dbReference type="CDD" id="cd00085">
    <property type="entry name" value="HNHc"/>
    <property type="match status" value="1"/>
</dbReference>
<dbReference type="Proteomes" id="UP001234216">
    <property type="component" value="Unassembled WGS sequence"/>
</dbReference>
<name>A0AAW8F4C5_9ACTN</name>
<sequence length="357" mass="39624">MWHLDPPGVTPRDSYVRSVLPTQMLERRRRLLAATDTVQQAGVRFRGAVGAQTMHELDSGAFAVPGIAPGDFVKWAYKNGMCSGGGRDIYDEILDAPEDERCPMCGQGEVKQLDHVMPKMKYPALCVDPLNLVPICERCNYVKGQASPTSVDTTPLHPYVDQVDTESWLDAKVVPNRQGQLKYYVAAPPGWDDSLTARVHHHFALFELAKRYSVHANRTLKSIKYSLQEQVDRAGEDAVRAYLLDAAVSRLQHDPNSWDGVAHRAWAADAEFCRGAFSADAPRRSLASSPAARMTPMAITMKNFSLLWTDPDGVHWASAVGYDEPSAARRQKELEDAGCREVEIIETEPGQLPDPRP</sequence>
<evidence type="ECO:0008006" key="3">
    <source>
        <dbReference type="Google" id="ProtNLM"/>
    </source>
</evidence>
<protein>
    <recommendedName>
        <fullName evidence="3">HNH nuclease domain-containing protein</fullName>
    </recommendedName>
</protein>
<dbReference type="AlphaFoldDB" id="A0AAW8F4C5"/>
<gene>
    <name evidence="1" type="ORF">QFZ22_000170</name>
</gene>
<evidence type="ECO:0000313" key="1">
    <source>
        <dbReference type="EMBL" id="MDQ0904185.1"/>
    </source>
</evidence>
<comment type="caution">
    <text evidence="1">The sequence shown here is derived from an EMBL/GenBank/DDBJ whole genome shotgun (WGS) entry which is preliminary data.</text>
</comment>
<reference evidence="1" key="1">
    <citation type="submission" date="2023-07" db="EMBL/GenBank/DDBJ databases">
        <title>Comparative genomics of wheat-associated soil bacteria to identify genetic determinants of phenazine resistance.</title>
        <authorList>
            <person name="Mouncey N."/>
        </authorList>
    </citation>
    <scope>NUCLEOTIDE SEQUENCE</scope>
    <source>
        <strain evidence="1">V4I22</strain>
    </source>
</reference>
<organism evidence="1 2">
    <name type="scientific">Streptomyces canus</name>
    <dbReference type="NCBI Taxonomy" id="58343"/>
    <lineage>
        <taxon>Bacteria</taxon>
        <taxon>Bacillati</taxon>
        <taxon>Actinomycetota</taxon>
        <taxon>Actinomycetes</taxon>
        <taxon>Kitasatosporales</taxon>
        <taxon>Streptomycetaceae</taxon>
        <taxon>Streptomyces</taxon>
        <taxon>Streptomyces aurantiacus group</taxon>
    </lineage>
</organism>